<comment type="subcellular location">
    <subcellularLocation>
        <location evidence="1">Cytoplasm</location>
    </subcellularLocation>
</comment>
<dbReference type="Pfam" id="PF00486">
    <property type="entry name" value="Trans_reg_C"/>
    <property type="match status" value="1"/>
</dbReference>
<comment type="caution">
    <text evidence="13">The sequence shown here is derived from an EMBL/GenBank/DDBJ whole genome shotgun (WGS) entry which is preliminary data.</text>
</comment>
<dbReference type="CDD" id="cd00383">
    <property type="entry name" value="trans_reg_C"/>
    <property type="match status" value="1"/>
</dbReference>
<dbReference type="SMART" id="SM00862">
    <property type="entry name" value="Trans_reg_C"/>
    <property type="match status" value="1"/>
</dbReference>
<dbReference type="GO" id="GO:0000156">
    <property type="term" value="F:phosphorelay response regulator activity"/>
    <property type="evidence" value="ECO:0007669"/>
    <property type="project" value="TreeGrafter"/>
</dbReference>
<dbReference type="EMBL" id="FNBW01000004">
    <property type="protein sequence ID" value="SDF51173.1"/>
    <property type="molecule type" value="Genomic_DNA"/>
</dbReference>
<dbReference type="GO" id="GO:0000976">
    <property type="term" value="F:transcription cis-regulatory region binding"/>
    <property type="evidence" value="ECO:0007669"/>
    <property type="project" value="TreeGrafter"/>
</dbReference>
<name>A0A8G2BG63_9PROT</name>
<dbReference type="Proteomes" id="UP000198615">
    <property type="component" value="Unassembled WGS sequence"/>
</dbReference>
<gene>
    <name evidence="13" type="ORF">SAMN05660686_01489</name>
</gene>
<dbReference type="Pfam" id="PF00072">
    <property type="entry name" value="Response_reg"/>
    <property type="match status" value="1"/>
</dbReference>
<organism evidence="13 14">
    <name type="scientific">Thalassobaculum litoreum DSM 18839</name>
    <dbReference type="NCBI Taxonomy" id="1123362"/>
    <lineage>
        <taxon>Bacteria</taxon>
        <taxon>Pseudomonadati</taxon>
        <taxon>Pseudomonadota</taxon>
        <taxon>Alphaproteobacteria</taxon>
        <taxon>Rhodospirillales</taxon>
        <taxon>Thalassobaculaceae</taxon>
        <taxon>Thalassobaculum</taxon>
    </lineage>
</organism>
<comment type="caution">
    <text evidence="9">Lacks conserved residue(s) required for the propagation of feature annotation.</text>
</comment>
<dbReference type="InterPro" id="IPR016032">
    <property type="entry name" value="Sig_transdc_resp-reg_C-effctor"/>
</dbReference>
<feature type="domain" description="OmpR/PhoB-type" evidence="12">
    <location>
        <begin position="135"/>
        <end position="235"/>
    </location>
</feature>
<keyword evidence="14" id="KW-1185">Reference proteome</keyword>
<dbReference type="GO" id="GO:0032993">
    <property type="term" value="C:protein-DNA complex"/>
    <property type="evidence" value="ECO:0007669"/>
    <property type="project" value="TreeGrafter"/>
</dbReference>
<protein>
    <recommendedName>
        <fullName evidence="8">Regulatory protein VirG</fullName>
    </recommendedName>
</protein>
<dbReference type="SMART" id="SM00448">
    <property type="entry name" value="REC"/>
    <property type="match status" value="1"/>
</dbReference>
<evidence type="ECO:0000256" key="8">
    <source>
        <dbReference type="ARBA" id="ARBA00067337"/>
    </source>
</evidence>
<evidence type="ECO:0000313" key="14">
    <source>
        <dbReference type="Proteomes" id="UP000198615"/>
    </source>
</evidence>
<evidence type="ECO:0000256" key="9">
    <source>
        <dbReference type="PROSITE-ProRule" id="PRU00169"/>
    </source>
</evidence>
<keyword evidence="5" id="KW-0805">Transcription regulation</keyword>
<evidence type="ECO:0000256" key="3">
    <source>
        <dbReference type="ARBA" id="ARBA00022553"/>
    </source>
</evidence>
<evidence type="ECO:0000313" key="13">
    <source>
        <dbReference type="EMBL" id="SDF51173.1"/>
    </source>
</evidence>
<dbReference type="PROSITE" id="PS50110">
    <property type="entry name" value="RESPONSE_REGULATORY"/>
    <property type="match status" value="1"/>
</dbReference>
<evidence type="ECO:0000256" key="1">
    <source>
        <dbReference type="ARBA" id="ARBA00004496"/>
    </source>
</evidence>
<dbReference type="PANTHER" id="PTHR48111">
    <property type="entry name" value="REGULATOR OF RPOS"/>
    <property type="match status" value="1"/>
</dbReference>
<dbReference type="PROSITE" id="PS51755">
    <property type="entry name" value="OMPR_PHOB"/>
    <property type="match status" value="1"/>
</dbReference>
<keyword evidence="3" id="KW-0597">Phosphoprotein</keyword>
<dbReference type="Gene3D" id="6.10.250.690">
    <property type="match status" value="1"/>
</dbReference>
<keyword evidence="2" id="KW-0963">Cytoplasm</keyword>
<evidence type="ECO:0000259" key="11">
    <source>
        <dbReference type="PROSITE" id="PS50110"/>
    </source>
</evidence>
<dbReference type="AlphaFoldDB" id="A0A8G2BG63"/>
<keyword evidence="4" id="KW-0902">Two-component regulatory system</keyword>
<dbReference type="RefSeq" id="WP_175474142.1">
    <property type="nucleotide sequence ID" value="NZ_FNBW01000004.1"/>
</dbReference>
<dbReference type="SUPFAM" id="SSF46894">
    <property type="entry name" value="C-terminal effector domain of the bipartite response regulators"/>
    <property type="match status" value="1"/>
</dbReference>
<evidence type="ECO:0000256" key="7">
    <source>
        <dbReference type="ARBA" id="ARBA00023163"/>
    </source>
</evidence>
<dbReference type="InterPro" id="IPR036388">
    <property type="entry name" value="WH-like_DNA-bd_sf"/>
</dbReference>
<dbReference type="PANTHER" id="PTHR48111:SF4">
    <property type="entry name" value="DNA-BINDING DUAL TRANSCRIPTIONAL REGULATOR OMPR"/>
    <property type="match status" value="1"/>
</dbReference>
<dbReference type="GO" id="GO:0005829">
    <property type="term" value="C:cytosol"/>
    <property type="evidence" value="ECO:0007669"/>
    <property type="project" value="TreeGrafter"/>
</dbReference>
<feature type="DNA-binding region" description="OmpR/PhoB-type" evidence="10">
    <location>
        <begin position="135"/>
        <end position="235"/>
    </location>
</feature>
<accession>A0A8G2BG63</accession>
<dbReference type="InterPro" id="IPR039420">
    <property type="entry name" value="WalR-like"/>
</dbReference>
<dbReference type="FunFam" id="1.10.10.10:FF:000099">
    <property type="entry name" value="Two-component system response regulator TorR"/>
    <property type="match status" value="1"/>
</dbReference>
<feature type="domain" description="Response regulatory" evidence="11">
    <location>
        <begin position="6"/>
        <end position="119"/>
    </location>
</feature>
<dbReference type="InterPro" id="IPR001789">
    <property type="entry name" value="Sig_transdc_resp-reg_receiver"/>
</dbReference>
<proteinExistence type="predicted"/>
<keyword evidence="7" id="KW-0804">Transcription</keyword>
<evidence type="ECO:0000259" key="12">
    <source>
        <dbReference type="PROSITE" id="PS51755"/>
    </source>
</evidence>
<evidence type="ECO:0000256" key="10">
    <source>
        <dbReference type="PROSITE-ProRule" id="PRU01091"/>
    </source>
</evidence>
<evidence type="ECO:0000256" key="2">
    <source>
        <dbReference type="ARBA" id="ARBA00022490"/>
    </source>
</evidence>
<dbReference type="Gene3D" id="3.40.50.2300">
    <property type="match status" value="1"/>
</dbReference>
<dbReference type="GO" id="GO:0006355">
    <property type="term" value="P:regulation of DNA-templated transcription"/>
    <property type="evidence" value="ECO:0007669"/>
    <property type="project" value="InterPro"/>
</dbReference>
<dbReference type="SUPFAM" id="SSF52172">
    <property type="entry name" value="CheY-like"/>
    <property type="match status" value="1"/>
</dbReference>
<reference evidence="13 14" key="1">
    <citation type="submission" date="2016-10" db="EMBL/GenBank/DDBJ databases">
        <authorList>
            <person name="Varghese N."/>
            <person name="Submissions S."/>
        </authorList>
    </citation>
    <scope>NUCLEOTIDE SEQUENCE [LARGE SCALE GENOMIC DNA]</scope>
    <source>
        <strain evidence="13 14">DSM 18839</strain>
    </source>
</reference>
<dbReference type="InterPro" id="IPR001867">
    <property type="entry name" value="OmpR/PhoB-type_DNA-bd"/>
</dbReference>
<evidence type="ECO:0000256" key="5">
    <source>
        <dbReference type="ARBA" id="ARBA00023015"/>
    </source>
</evidence>
<sequence>MATTACIALVDGDTRSRDTLAAQLRDNHFAVDAVASMGDLDSLADGNRPDCVIVALSSAGQSGFEDIRTFRSRDDRPMIALTAANQSVDRIIALELGADDVVERDTSPREVSARVRAIMRRIRSIDSGNGTPQTLTVMRFGRWSLDVVRRRVFNETEGEVDMTSGEFDILRCFVQNPLRPLTRQQILDETRGGRCEGYERSIDVLIGRIRRKIEEDQSNPRLIQTVRGIGYVFAAAVNAQ</sequence>
<evidence type="ECO:0000256" key="4">
    <source>
        <dbReference type="ARBA" id="ARBA00023012"/>
    </source>
</evidence>
<keyword evidence="6 10" id="KW-0238">DNA-binding</keyword>
<dbReference type="InterPro" id="IPR011006">
    <property type="entry name" value="CheY-like_superfamily"/>
</dbReference>
<evidence type="ECO:0000256" key="6">
    <source>
        <dbReference type="ARBA" id="ARBA00023125"/>
    </source>
</evidence>
<dbReference type="Gene3D" id="1.10.10.10">
    <property type="entry name" value="Winged helix-like DNA-binding domain superfamily/Winged helix DNA-binding domain"/>
    <property type="match status" value="1"/>
</dbReference>